<dbReference type="SUPFAM" id="SSF53927">
    <property type="entry name" value="Cytidine deaminase-like"/>
    <property type="match status" value="1"/>
</dbReference>
<dbReference type="AlphaFoldDB" id="A0A4S3KSL1"/>
<reference evidence="2 3" key="1">
    <citation type="submission" date="2017-02" db="EMBL/GenBank/DDBJ databases">
        <title>Whole genome sequencing of Metallibacterium scheffleri DSM 24874 (T).</title>
        <authorList>
            <person name="Kumar S."/>
            <person name="Patil P."/>
            <person name="Patil P.B."/>
        </authorList>
    </citation>
    <scope>NUCLEOTIDE SEQUENCE [LARGE SCALE GENOMIC DNA]</scope>
    <source>
        <strain evidence="2 3">DSM 24874</strain>
    </source>
</reference>
<dbReference type="GO" id="GO:0003824">
    <property type="term" value="F:catalytic activity"/>
    <property type="evidence" value="ECO:0007669"/>
    <property type="project" value="InterPro"/>
</dbReference>
<organism evidence="2 3">
    <name type="scientific">Metallibacterium scheffleri</name>
    <dbReference type="NCBI Taxonomy" id="993689"/>
    <lineage>
        <taxon>Bacteria</taxon>
        <taxon>Pseudomonadati</taxon>
        <taxon>Pseudomonadota</taxon>
        <taxon>Gammaproteobacteria</taxon>
        <taxon>Lysobacterales</taxon>
        <taxon>Rhodanobacteraceae</taxon>
        <taxon>Metallibacterium</taxon>
    </lineage>
</organism>
<gene>
    <name evidence="2" type="ORF">B1806_00490</name>
</gene>
<dbReference type="CDD" id="cd01285">
    <property type="entry name" value="nucleoside_deaminase"/>
    <property type="match status" value="1"/>
</dbReference>
<dbReference type="FunFam" id="3.40.140.10:FF:000051">
    <property type="entry name" value="Nucleoside deaminase"/>
    <property type="match status" value="1"/>
</dbReference>
<evidence type="ECO:0000313" key="3">
    <source>
        <dbReference type="Proteomes" id="UP000307749"/>
    </source>
</evidence>
<dbReference type="InterPro" id="IPR002125">
    <property type="entry name" value="CMP_dCMP_dom"/>
</dbReference>
<dbReference type="PANTHER" id="PTHR11079">
    <property type="entry name" value="CYTOSINE DEAMINASE FAMILY MEMBER"/>
    <property type="match status" value="1"/>
</dbReference>
<keyword evidence="3" id="KW-1185">Reference proteome</keyword>
<dbReference type="RefSeq" id="WP_081129423.1">
    <property type="nucleotide sequence ID" value="NZ_DAHXOC010000035.1"/>
</dbReference>
<dbReference type="Proteomes" id="UP000307749">
    <property type="component" value="Unassembled WGS sequence"/>
</dbReference>
<evidence type="ECO:0000313" key="2">
    <source>
        <dbReference type="EMBL" id="THD12069.1"/>
    </source>
</evidence>
<dbReference type="InterPro" id="IPR016193">
    <property type="entry name" value="Cytidine_deaminase-like"/>
</dbReference>
<protein>
    <submittedName>
        <fullName evidence="2">tRNA-specific adenosine deaminase</fullName>
    </submittedName>
</protein>
<dbReference type="PANTHER" id="PTHR11079:SF162">
    <property type="entry name" value="RIBOFLAVIN BIOSYNTHESIS PROTEIN PYRD, CHLOROPLASTIC"/>
    <property type="match status" value="1"/>
</dbReference>
<evidence type="ECO:0000259" key="1">
    <source>
        <dbReference type="PROSITE" id="PS51747"/>
    </source>
</evidence>
<dbReference type="EMBL" id="MWQO01000003">
    <property type="protein sequence ID" value="THD12069.1"/>
    <property type="molecule type" value="Genomic_DNA"/>
</dbReference>
<dbReference type="OrthoDB" id="9802676at2"/>
<feature type="domain" description="CMP/dCMP-type deaminase" evidence="1">
    <location>
        <begin position="25"/>
        <end position="155"/>
    </location>
</feature>
<dbReference type="PROSITE" id="PS51747">
    <property type="entry name" value="CYT_DCMP_DEAMINASES_2"/>
    <property type="match status" value="1"/>
</dbReference>
<comment type="caution">
    <text evidence="2">The sequence shown here is derived from an EMBL/GenBank/DDBJ whole genome shotgun (WGS) entry which is preliminary data.</text>
</comment>
<dbReference type="Gene3D" id="3.40.140.10">
    <property type="entry name" value="Cytidine Deaminase, domain 2"/>
    <property type="match status" value="1"/>
</dbReference>
<sequence length="186" mass="20118">MLCAQVHLTLPAWLQQADLEQRGYADANARMALAIELARRNIEHGSGGPFGAALFTRDGRLLGVGVNRVEAMNCSVAHAEMMAFMTAQTRLARYRLNADDPGIVLATSAQPCCQCYGASFWAGIDTMLIAARSEDVMRLTAFDEGPLPADWIGELGRRGIVVQRDVQRAQACAVLADYAARGGLTY</sequence>
<name>A0A4S3KSL1_9GAMM</name>
<proteinExistence type="predicted"/>
<dbReference type="Pfam" id="PF00383">
    <property type="entry name" value="dCMP_cyt_deam_1"/>
    <property type="match status" value="1"/>
</dbReference>
<accession>A0A4S3KSL1</accession>
<dbReference type="STRING" id="993689.GCA_002077135_03175"/>